<evidence type="ECO:0000313" key="3">
    <source>
        <dbReference type="Proteomes" id="UP000001555"/>
    </source>
</evidence>
<proteinExistence type="predicted"/>
<dbReference type="EMBL" id="DS961245">
    <property type="protein sequence ID" value="EEC19395.1"/>
    <property type="molecule type" value="Genomic_DNA"/>
</dbReference>
<sequence>AARLADDRAQAGVRTPLVLRSGASLSSIVCKKALGANGRVTRRAKSPRVQANHRCGQCLAQLVRNTSRRGPPLASLIRACTDLSNQRQPTLTIEAIGIEALSVTITANELIYETSKSPRWKQANFPVWRRKLDDVAGIFLIPW</sequence>
<protein>
    <submittedName>
        <fullName evidence="1 2">Uncharacterized protein</fullName>
    </submittedName>
</protein>
<reference evidence="2" key="2">
    <citation type="submission" date="2020-05" db="UniProtKB">
        <authorList>
            <consortium name="EnsemblMetazoa"/>
        </authorList>
    </citation>
    <scope>IDENTIFICATION</scope>
    <source>
        <strain evidence="2">wikel</strain>
    </source>
</reference>
<evidence type="ECO:0000313" key="2">
    <source>
        <dbReference type="EnsemblMetazoa" id="ISCW013682-PA"/>
    </source>
</evidence>
<organism>
    <name type="scientific">Ixodes scapularis</name>
    <name type="common">Black-legged tick</name>
    <name type="synonym">Deer tick</name>
    <dbReference type="NCBI Taxonomy" id="6945"/>
    <lineage>
        <taxon>Eukaryota</taxon>
        <taxon>Metazoa</taxon>
        <taxon>Ecdysozoa</taxon>
        <taxon>Arthropoda</taxon>
        <taxon>Chelicerata</taxon>
        <taxon>Arachnida</taxon>
        <taxon>Acari</taxon>
        <taxon>Parasitiformes</taxon>
        <taxon>Ixodida</taxon>
        <taxon>Ixodoidea</taxon>
        <taxon>Ixodidae</taxon>
        <taxon>Ixodinae</taxon>
        <taxon>Ixodes</taxon>
    </lineage>
</organism>
<evidence type="ECO:0000313" key="1">
    <source>
        <dbReference type="EMBL" id="EEC19395.1"/>
    </source>
</evidence>
<accession>B7QKM3</accession>
<dbReference type="PaxDb" id="6945-B7QKM3"/>
<dbReference type="AlphaFoldDB" id="B7QKM3"/>
<dbReference type="EMBL" id="ABJB011069926">
    <property type="status" value="NOT_ANNOTATED_CDS"/>
    <property type="molecule type" value="Genomic_DNA"/>
</dbReference>
<dbReference type="VEuPathDB" id="VectorBase:ISCW013682"/>
<name>B7QKM3_IXOSC</name>
<dbReference type="EnsemblMetazoa" id="ISCW013682-RA">
    <property type="protein sequence ID" value="ISCW013682-PA"/>
    <property type="gene ID" value="ISCW013682"/>
</dbReference>
<dbReference type="VEuPathDB" id="VectorBase:ISCI013682"/>
<dbReference type="HOGENOM" id="CLU_1811005_0_0_1"/>
<reference evidence="1 3" key="1">
    <citation type="submission" date="2008-03" db="EMBL/GenBank/DDBJ databases">
        <title>Annotation of Ixodes scapularis.</title>
        <authorList>
            <consortium name="Ixodes scapularis Genome Project Consortium"/>
            <person name="Caler E."/>
            <person name="Hannick L.I."/>
            <person name="Bidwell S."/>
            <person name="Joardar V."/>
            <person name="Thiagarajan M."/>
            <person name="Amedeo P."/>
            <person name="Galinsky K.J."/>
            <person name="Schobel S."/>
            <person name="Inman J."/>
            <person name="Hostetler J."/>
            <person name="Miller J."/>
            <person name="Hammond M."/>
            <person name="Megy K."/>
            <person name="Lawson D."/>
            <person name="Kodira C."/>
            <person name="Sutton G."/>
            <person name="Meyer J."/>
            <person name="Hill C.A."/>
            <person name="Birren B."/>
            <person name="Nene V."/>
            <person name="Collins F."/>
            <person name="Alarcon-Chaidez F."/>
            <person name="Wikel S."/>
            <person name="Strausberg R."/>
        </authorList>
    </citation>
    <scope>NUCLEOTIDE SEQUENCE [LARGE SCALE GENOMIC DNA]</scope>
    <source>
        <strain evidence="3">Wikel</strain>
        <strain evidence="1">Wikel colony</strain>
    </source>
</reference>
<gene>
    <name evidence="1" type="ORF">IscW_ISCW013682</name>
</gene>
<feature type="non-terminal residue" evidence="1">
    <location>
        <position position="1"/>
    </location>
</feature>
<keyword evidence="3" id="KW-1185">Reference proteome</keyword>
<dbReference type="Proteomes" id="UP000001555">
    <property type="component" value="Unassembled WGS sequence"/>
</dbReference>
<dbReference type="InParanoid" id="B7QKM3"/>